<name>A0A6H1P8M8_PRIMG</name>
<evidence type="ECO:0000313" key="3">
    <source>
        <dbReference type="Proteomes" id="UP000501868"/>
    </source>
</evidence>
<proteinExistence type="predicted"/>
<keyword evidence="1" id="KW-0472">Membrane</keyword>
<dbReference type="AlphaFoldDB" id="A0A6H1P8M8"/>
<dbReference type="Pfam" id="PF09911">
    <property type="entry name" value="DUF2140"/>
    <property type="match status" value="1"/>
</dbReference>
<evidence type="ECO:0000313" key="2">
    <source>
        <dbReference type="EMBL" id="QIZ09611.1"/>
    </source>
</evidence>
<sequence>MKNKWKIGFLLLIGINLLFAIVMLSLVMFPSDGRQTSKLNVPMGEYVSFNVNSNRNDLNKLINHYLKEEAADSPIDYRIILGDEVELYGTLPFFSEELNMRLTFEPKALENGDLVLSQKSMTIGSLHLPISYVLNFISKNYKIPKGVDIRPKDKLIYVNMQQLKQKSDIRIKADKFDLKKDDIAFTILVPVK</sequence>
<dbReference type="Proteomes" id="UP000501868">
    <property type="component" value="Chromosome"/>
</dbReference>
<protein>
    <submittedName>
        <fullName evidence="2">YpmS family protein</fullName>
    </submittedName>
</protein>
<gene>
    <name evidence="2" type="ORF">HFZ78_25455</name>
</gene>
<evidence type="ECO:0000256" key="1">
    <source>
        <dbReference type="SAM" id="Phobius"/>
    </source>
</evidence>
<dbReference type="EMBL" id="CP051128">
    <property type="protein sequence ID" value="QIZ09611.1"/>
    <property type="molecule type" value="Genomic_DNA"/>
</dbReference>
<reference evidence="2 3" key="1">
    <citation type="submission" date="2020-04" db="EMBL/GenBank/DDBJ databases">
        <title>Genome-Wide Identification of 5-Methylcytosine Sites in Bacterial Genomes By High-Throughput Sequencing of MspJI Restriction Fragments.</title>
        <authorList>
            <person name="Wu V."/>
        </authorList>
    </citation>
    <scope>NUCLEOTIDE SEQUENCE [LARGE SCALE GENOMIC DNA]</scope>
    <source>
        <strain evidence="2 3">S2</strain>
    </source>
</reference>
<organism evidence="2 3">
    <name type="scientific">Priestia megaterium</name>
    <name type="common">Bacillus megaterium</name>
    <dbReference type="NCBI Taxonomy" id="1404"/>
    <lineage>
        <taxon>Bacteria</taxon>
        <taxon>Bacillati</taxon>
        <taxon>Bacillota</taxon>
        <taxon>Bacilli</taxon>
        <taxon>Bacillales</taxon>
        <taxon>Bacillaceae</taxon>
        <taxon>Priestia</taxon>
    </lineage>
</organism>
<keyword evidence="1" id="KW-1133">Transmembrane helix</keyword>
<keyword evidence="1" id="KW-0812">Transmembrane</keyword>
<feature type="transmembrane region" description="Helical" evidence="1">
    <location>
        <begin position="7"/>
        <end position="29"/>
    </location>
</feature>
<reference evidence="2 3" key="2">
    <citation type="submission" date="2020-04" db="EMBL/GenBank/DDBJ databases">
        <authorList>
            <person name="Fomenkov A."/>
            <person name="Anton B.P."/>
            <person name="Roberts R.J."/>
        </authorList>
    </citation>
    <scope>NUCLEOTIDE SEQUENCE [LARGE SCALE GENOMIC DNA]</scope>
    <source>
        <strain evidence="2 3">S2</strain>
    </source>
</reference>
<dbReference type="InterPro" id="IPR018672">
    <property type="entry name" value="DUF2140"/>
</dbReference>
<accession>A0A6H1P8M8</accession>